<dbReference type="PRINTS" id="PR00455">
    <property type="entry name" value="HTHTETR"/>
</dbReference>
<dbReference type="Pfam" id="PF21597">
    <property type="entry name" value="TetR_C_43"/>
    <property type="match status" value="1"/>
</dbReference>
<dbReference type="AlphaFoldDB" id="A0A370AYV8"/>
<comment type="caution">
    <text evidence="6">The sequence shown here is derived from an EMBL/GenBank/DDBJ whole genome shotgun (WGS) entry which is preliminary data.</text>
</comment>
<evidence type="ECO:0000256" key="4">
    <source>
        <dbReference type="PROSITE-ProRule" id="PRU00335"/>
    </source>
</evidence>
<dbReference type="Pfam" id="PF00440">
    <property type="entry name" value="TetR_N"/>
    <property type="match status" value="1"/>
</dbReference>
<dbReference type="InterPro" id="IPR001647">
    <property type="entry name" value="HTH_TetR"/>
</dbReference>
<dbReference type="SUPFAM" id="SSF46689">
    <property type="entry name" value="Homeodomain-like"/>
    <property type="match status" value="1"/>
</dbReference>
<protein>
    <submittedName>
        <fullName evidence="6">TetR/AcrR family transcriptional regulator</fullName>
    </submittedName>
</protein>
<dbReference type="InterPro" id="IPR036271">
    <property type="entry name" value="Tet_transcr_reg_TetR-rel_C_sf"/>
</dbReference>
<dbReference type="InterPro" id="IPR050109">
    <property type="entry name" value="HTH-type_TetR-like_transc_reg"/>
</dbReference>
<evidence type="ECO:0000313" key="7">
    <source>
        <dbReference type="Proteomes" id="UP000253741"/>
    </source>
</evidence>
<dbReference type="PANTHER" id="PTHR30055">
    <property type="entry name" value="HTH-TYPE TRANSCRIPTIONAL REGULATOR RUTR"/>
    <property type="match status" value="1"/>
</dbReference>
<evidence type="ECO:0000256" key="1">
    <source>
        <dbReference type="ARBA" id="ARBA00023015"/>
    </source>
</evidence>
<dbReference type="InterPro" id="IPR049445">
    <property type="entry name" value="TetR_SbtR-like_C"/>
</dbReference>
<evidence type="ECO:0000313" key="6">
    <source>
        <dbReference type="EMBL" id="RDG34521.1"/>
    </source>
</evidence>
<dbReference type="Gene3D" id="1.10.357.10">
    <property type="entry name" value="Tetracycline Repressor, domain 2"/>
    <property type="match status" value="1"/>
</dbReference>
<dbReference type="PANTHER" id="PTHR30055:SF234">
    <property type="entry name" value="HTH-TYPE TRANSCRIPTIONAL REGULATOR BETI"/>
    <property type="match status" value="1"/>
</dbReference>
<organism evidence="6 7">
    <name type="scientific">Streptomyces corynorhini</name>
    <dbReference type="NCBI Taxonomy" id="2282652"/>
    <lineage>
        <taxon>Bacteria</taxon>
        <taxon>Bacillati</taxon>
        <taxon>Actinomycetota</taxon>
        <taxon>Actinomycetes</taxon>
        <taxon>Kitasatosporales</taxon>
        <taxon>Streptomycetaceae</taxon>
        <taxon>Streptomyces</taxon>
    </lineage>
</organism>
<accession>A0A370AYV8</accession>
<dbReference type="InterPro" id="IPR009057">
    <property type="entry name" value="Homeodomain-like_sf"/>
</dbReference>
<dbReference type="Proteomes" id="UP000253741">
    <property type="component" value="Unassembled WGS sequence"/>
</dbReference>
<dbReference type="GO" id="GO:0000976">
    <property type="term" value="F:transcription cis-regulatory region binding"/>
    <property type="evidence" value="ECO:0007669"/>
    <property type="project" value="TreeGrafter"/>
</dbReference>
<feature type="DNA-binding region" description="H-T-H motif" evidence="4">
    <location>
        <begin position="36"/>
        <end position="55"/>
    </location>
</feature>
<evidence type="ECO:0000256" key="2">
    <source>
        <dbReference type="ARBA" id="ARBA00023125"/>
    </source>
</evidence>
<keyword evidence="7" id="KW-1185">Reference proteome</keyword>
<dbReference type="OrthoDB" id="3192968at2"/>
<sequence>MTEDSARPLRADARRNRAQILAAARRVFGARGTDVPMEEIARHAGVGIGTLYRRFPDRNSLVLAVAHDNFARVITEARAAFAEEESAWNALVRLLRTSREIQLGVQLAVLSPEASHALDADQEATRFRRELLSILDKVVRAAQREGTLRPDVGTGDVAALLSLLLRPMGAMSDLVSWQLSERAAALLLD</sequence>
<dbReference type="SUPFAM" id="SSF48498">
    <property type="entry name" value="Tetracyclin repressor-like, C-terminal domain"/>
    <property type="match status" value="1"/>
</dbReference>
<dbReference type="PROSITE" id="PS50977">
    <property type="entry name" value="HTH_TETR_2"/>
    <property type="match status" value="1"/>
</dbReference>
<name>A0A370AYV8_9ACTN</name>
<feature type="non-terminal residue" evidence="6">
    <location>
        <position position="189"/>
    </location>
</feature>
<dbReference type="GO" id="GO:0003700">
    <property type="term" value="F:DNA-binding transcription factor activity"/>
    <property type="evidence" value="ECO:0007669"/>
    <property type="project" value="TreeGrafter"/>
</dbReference>
<keyword evidence="1" id="KW-0805">Transcription regulation</keyword>
<evidence type="ECO:0000259" key="5">
    <source>
        <dbReference type="PROSITE" id="PS50977"/>
    </source>
</evidence>
<gene>
    <name evidence="6" type="ORF">DVH02_30185</name>
</gene>
<dbReference type="RefSeq" id="WP_147286164.1">
    <property type="nucleotide sequence ID" value="NZ_QQNA01000311.1"/>
</dbReference>
<feature type="domain" description="HTH tetR-type" evidence="5">
    <location>
        <begin position="14"/>
        <end position="73"/>
    </location>
</feature>
<reference evidence="6 7" key="1">
    <citation type="submission" date="2018-07" db="EMBL/GenBank/DDBJ databases">
        <title>Streptomyces species from bats.</title>
        <authorList>
            <person name="Dunlap C."/>
        </authorList>
    </citation>
    <scope>NUCLEOTIDE SEQUENCE [LARGE SCALE GENOMIC DNA]</scope>
    <source>
        <strain evidence="6 7">AC230</strain>
    </source>
</reference>
<keyword evidence="3" id="KW-0804">Transcription</keyword>
<proteinExistence type="predicted"/>
<keyword evidence="2 4" id="KW-0238">DNA-binding</keyword>
<evidence type="ECO:0000256" key="3">
    <source>
        <dbReference type="ARBA" id="ARBA00023163"/>
    </source>
</evidence>
<dbReference type="EMBL" id="QQNA01000311">
    <property type="protein sequence ID" value="RDG34521.1"/>
    <property type="molecule type" value="Genomic_DNA"/>
</dbReference>